<evidence type="ECO:0000256" key="8">
    <source>
        <dbReference type="ARBA" id="ARBA00022833"/>
    </source>
</evidence>
<dbReference type="InterPro" id="IPR008921">
    <property type="entry name" value="DNA_pol3_clamp-load_cplx_C"/>
</dbReference>
<dbReference type="PATRIC" id="fig|632773.3.peg.3504"/>
<dbReference type="EMBL" id="CP012502">
    <property type="protein sequence ID" value="AOM84651.1"/>
    <property type="molecule type" value="Genomic_DNA"/>
</dbReference>
<dbReference type="CDD" id="cd18137">
    <property type="entry name" value="HLD_clamp_pol_III_gamma_tau"/>
    <property type="match status" value="1"/>
</dbReference>
<dbReference type="SMART" id="SM00382">
    <property type="entry name" value="AAA"/>
    <property type="match status" value="1"/>
</dbReference>
<dbReference type="Pfam" id="PF22608">
    <property type="entry name" value="DNAX_ATPase_lid"/>
    <property type="match status" value="1"/>
</dbReference>
<evidence type="ECO:0000256" key="10">
    <source>
        <dbReference type="ARBA" id="ARBA00022932"/>
    </source>
</evidence>
<dbReference type="OrthoDB" id="9810148at2"/>
<dbReference type="KEGG" id="bbev:BBEV_3357"/>
<dbReference type="Proteomes" id="UP000094463">
    <property type="component" value="Chromosome"/>
</dbReference>
<proteinExistence type="inferred from homology"/>
<dbReference type="InterPro" id="IPR038454">
    <property type="entry name" value="DnaA_N_sf"/>
</dbReference>
<feature type="compositionally biased region" description="Basic and acidic residues" evidence="12">
    <location>
        <begin position="559"/>
        <end position="575"/>
    </location>
</feature>
<dbReference type="InterPro" id="IPR022754">
    <property type="entry name" value="DNA_pol_III_gamma-3"/>
</dbReference>
<feature type="compositionally biased region" description="Basic and acidic residues" evidence="12">
    <location>
        <begin position="539"/>
        <end position="552"/>
    </location>
</feature>
<accession>A0A1D7R073</accession>
<feature type="compositionally biased region" description="Polar residues" evidence="12">
    <location>
        <begin position="398"/>
        <end position="409"/>
    </location>
</feature>
<keyword evidence="6" id="KW-0479">Metal-binding</keyword>
<evidence type="ECO:0000256" key="4">
    <source>
        <dbReference type="ARBA" id="ARBA00022695"/>
    </source>
</evidence>
<dbReference type="SUPFAM" id="SSF52540">
    <property type="entry name" value="P-loop containing nucleoside triphosphate hydrolases"/>
    <property type="match status" value="1"/>
</dbReference>
<evidence type="ECO:0000256" key="5">
    <source>
        <dbReference type="ARBA" id="ARBA00022705"/>
    </source>
</evidence>
<evidence type="ECO:0000259" key="13">
    <source>
        <dbReference type="SMART" id="SM00382"/>
    </source>
</evidence>
<dbReference type="GO" id="GO:0003887">
    <property type="term" value="F:DNA-directed DNA polymerase activity"/>
    <property type="evidence" value="ECO:0007669"/>
    <property type="project" value="UniProtKB-KW"/>
</dbReference>
<dbReference type="InterPro" id="IPR001270">
    <property type="entry name" value="ClpA/B"/>
</dbReference>
<dbReference type="InterPro" id="IPR012763">
    <property type="entry name" value="DNA_pol_III_sug/sutau_N"/>
</dbReference>
<keyword evidence="4 14" id="KW-0548">Nucleotidyltransferase</keyword>
<evidence type="ECO:0000256" key="11">
    <source>
        <dbReference type="ARBA" id="ARBA00049244"/>
    </source>
</evidence>
<dbReference type="PANTHER" id="PTHR11669">
    <property type="entry name" value="REPLICATION FACTOR C / DNA POLYMERASE III GAMMA-TAU SUBUNIT"/>
    <property type="match status" value="1"/>
</dbReference>
<evidence type="ECO:0000256" key="3">
    <source>
        <dbReference type="ARBA" id="ARBA00022679"/>
    </source>
</evidence>
<sequence>MAYQALYRVWRPQFLGDVVGQEHITRTLRNALLQNKLSHAYLFSGPRGTGKTSAAKIIAKAVNCEQAPVDEPCNECVTCKGIQDGSIVDVIEIDAASNNGVDEIREIRDRVKFAPSGASYKVYIIDEVHMLTTGAFNALLKTLEEPPGHVIFILATTEPHKIPLTIISRCQRFDFKRITAHSMISRMEEILNDGEVGVDPDALSMIARASEGGMRDALSLLDQAISYAEDRVTVDDVLSIIGAASQEMMYDNVEAMLDGDVAAGLRTIDRLMTDGKDPGRFIEDLIFLTRDFLMAKAAPDLDESKDRTLGDKRFESLMDRVEQTWLFALMEKLNHFQQQMKWASHPAVFLELFIVQACQLKTTAAATANISEETKQEINALKHKVADLETRLQAAPQPVTNGSVATTPPEQAVGHAPARKPPQKATSGQSRANMQRVKGILNDATKAHLKALHQSWAQITDTVKQQNVAASAWLNDCKPVVSSQSQYVLAFKNEMHRNMVDDKFRDLIEGVISQLMGTQLTMFTLLEDDWEKVKAEFLRDQKKTPSAEKPDQEEPSGEQTEKEDTSPSDLAKEQSDVSPQEDHDDGDPVVDEAMKMFGPELVRVEE</sequence>
<dbReference type="NCBIfam" id="TIGR02397">
    <property type="entry name" value="dnaX_nterm"/>
    <property type="match status" value="1"/>
</dbReference>
<keyword evidence="7" id="KW-0547">Nucleotide-binding</keyword>
<dbReference type="Gene3D" id="1.20.272.10">
    <property type="match status" value="1"/>
</dbReference>
<evidence type="ECO:0000256" key="6">
    <source>
        <dbReference type="ARBA" id="ARBA00022723"/>
    </source>
</evidence>
<dbReference type="GO" id="GO:0046872">
    <property type="term" value="F:metal ion binding"/>
    <property type="evidence" value="ECO:0007669"/>
    <property type="project" value="UniProtKB-KW"/>
</dbReference>
<feature type="domain" description="AAA+ ATPase" evidence="13">
    <location>
        <begin position="37"/>
        <end position="179"/>
    </location>
</feature>
<dbReference type="Gene3D" id="1.10.8.60">
    <property type="match status" value="1"/>
</dbReference>
<dbReference type="FunFam" id="3.40.50.300:FF:000014">
    <property type="entry name" value="DNA polymerase III subunit gamma/tau"/>
    <property type="match status" value="1"/>
</dbReference>
<comment type="catalytic activity">
    <reaction evidence="11">
        <text>DNA(n) + a 2'-deoxyribonucleoside 5'-triphosphate = DNA(n+1) + diphosphate</text>
        <dbReference type="Rhea" id="RHEA:22508"/>
        <dbReference type="Rhea" id="RHEA-COMP:17339"/>
        <dbReference type="Rhea" id="RHEA-COMP:17340"/>
        <dbReference type="ChEBI" id="CHEBI:33019"/>
        <dbReference type="ChEBI" id="CHEBI:61560"/>
        <dbReference type="ChEBI" id="CHEBI:173112"/>
        <dbReference type="EC" id="2.7.7.7"/>
    </reaction>
</comment>
<keyword evidence="5" id="KW-0235">DNA replication</keyword>
<name>A0A1D7R073_9BACI</name>
<organism evidence="14 15">
    <name type="scientific">Salisediminibacterium beveridgei</name>
    <dbReference type="NCBI Taxonomy" id="632773"/>
    <lineage>
        <taxon>Bacteria</taxon>
        <taxon>Bacillati</taxon>
        <taxon>Bacillota</taxon>
        <taxon>Bacilli</taxon>
        <taxon>Bacillales</taxon>
        <taxon>Bacillaceae</taxon>
        <taxon>Salisediminibacterium</taxon>
    </lineage>
</organism>
<dbReference type="EC" id="2.7.7.7" evidence="2"/>
<gene>
    <name evidence="14" type="primary">dnaX</name>
    <name evidence="14" type="ORF">BBEV_3357</name>
</gene>
<dbReference type="InterPro" id="IPR050238">
    <property type="entry name" value="DNA_Rep/Repair_Clamp_Loader"/>
</dbReference>
<feature type="region of interest" description="Disordered" evidence="12">
    <location>
        <begin position="539"/>
        <end position="606"/>
    </location>
</feature>
<feature type="region of interest" description="Disordered" evidence="12">
    <location>
        <begin position="395"/>
        <end position="431"/>
    </location>
</feature>
<dbReference type="InterPro" id="IPR045085">
    <property type="entry name" value="HLD_clamp_pol_III_gamma_tau"/>
</dbReference>
<evidence type="ECO:0000256" key="2">
    <source>
        <dbReference type="ARBA" id="ARBA00012417"/>
    </source>
</evidence>
<evidence type="ECO:0000256" key="1">
    <source>
        <dbReference type="ARBA" id="ARBA00006360"/>
    </source>
</evidence>
<keyword evidence="8" id="KW-0862">Zinc</keyword>
<evidence type="ECO:0000313" key="15">
    <source>
        <dbReference type="Proteomes" id="UP000094463"/>
    </source>
</evidence>
<protein>
    <recommendedName>
        <fullName evidence="2">DNA-directed DNA polymerase</fullName>
        <ecNumber evidence="2">2.7.7.7</ecNumber>
    </recommendedName>
</protein>
<dbReference type="FunFam" id="1.10.8.60:FF:000013">
    <property type="entry name" value="DNA polymerase III subunit gamma/tau"/>
    <property type="match status" value="1"/>
</dbReference>
<dbReference type="PRINTS" id="PR00300">
    <property type="entry name" value="CLPPROTEASEA"/>
</dbReference>
<reference evidence="14 15" key="1">
    <citation type="submission" date="2015-08" db="EMBL/GenBank/DDBJ databases">
        <title>The complete genome sequence of Bacillus beveridgei MLTeJB.</title>
        <authorList>
            <person name="Hanson T.E."/>
            <person name="Mesa C."/>
            <person name="Basesman S.M."/>
            <person name="Oremland R.S."/>
        </authorList>
    </citation>
    <scope>NUCLEOTIDE SEQUENCE [LARGE SCALE GENOMIC DNA]</scope>
    <source>
        <strain evidence="14 15">MLTeJB</strain>
    </source>
</reference>
<evidence type="ECO:0000256" key="7">
    <source>
        <dbReference type="ARBA" id="ARBA00022741"/>
    </source>
</evidence>
<dbReference type="Pfam" id="PF12169">
    <property type="entry name" value="DNA_pol3_gamma3"/>
    <property type="match status" value="1"/>
</dbReference>
<dbReference type="STRING" id="632773.BBEV_3357"/>
<evidence type="ECO:0000256" key="9">
    <source>
        <dbReference type="ARBA" id="ARBA00022840"/>
    </source>
</evidence>
<keyword evidence="3 14" id="KW-0808">Transferase</keyword>
<keyword evidence="15" id="KW-1185">Reference proteome</keyword>
<dbReference type="Pfam" id="PF13177">
    <property type="entry name" value="DNA_pol3_delta2"/>
    <property type="match status" value="1"/>
</dbReference>
<dbReference type="CDD" id="cd00009">
    <property type="entry name" value="AAA"/>
    <property type="match status" value="1"/>
</dbReference>
<dbReference type="GO" id="GO:0009360">
    <property type="term" value="C:DNA polymerase III complex"/>
    <property type="evidence" value="ECO:0007669"/>
    <property type="project" value="InterPro"/>
</dbReference>
<dbReference type="RefSeq" id="WP_069366511.1">
    <property type="nucleotide sequence ID" value="NZ_CP012502.1"/>
</dbReference>
<dbReference type="SUPFAM" id="SSF48019">
    <property type="entry name" value="post-AAA+ oligomerization domain-like"/>
    <property type="match status" value="1"/>
</dbReference>
<dbReference type="InterPro" id="IPR003593">
    <property type="entry name" value="AAA+_ATPase"/>
</dbReference>
<dbReference type="NCBIfam" id="NF004046">
    <property type="entry name" value="PRK05563.1"/>
    <property type="match status" value="1"/>
</dbReference>
<dbReference type="GO" id="GO:0006261">
    <property type="term" value="P:DNA-templated DNA replication"/>
    <property type="evidence" value="ECO:0007669"/>
    <property type="project" value="TreeGrafter"/>
</dbReference>
<dbReference type="PANTHER" id="PTHR11669:SF0">
    <property type="entry name" value="PROTEIN STICHEL-LIKE 2"/>
    <property type="match status" value="1"/>
</dbReference>
<keyword evidence="10" id="KW-0239">DNA-directed DNA polymerase</keyword>
<dbReference type="AlphaFoldDB" id="A0A1D7R073"/>
<evidence type="ECO:0000256" key="12">
    <source>
        <dbReference type="SAM" id="MobiDB-lite"/>
    </source>
</evidence>
<dbReference type="GO" id="GO:0003677">
    <property type="term" value="F:DNA binding"/>
    <property type="evidence" value="ECO:0007669"/>
    <property type="project" value="InterPro"/>
</dbReference>
<dbReference type="InterPro" id="IPR027417">
    <property type="entry name" value="P-loop_NTPase"/>
</dbReference>
<evidence type="ECO:0000313" key="14">
    <source>
        <dbReference type="EMBL" id="AOM84651.1"/>
    </source>
</evidence>
<dbReference type="Gene3D" id="3.40.50.300">
    <property type="entry name" value="P-loop containing nucleotide triphosphate hydrolases"/>
    <property type="match status" value="1"/>
</dbReference>
<comment type="similarity">
    <text evidence="1">Belongs to the DnaX/STICHEL family.</text>
</comment>
<keyword evidence="9" id="KW-0067">ATP-binding</keyword>
<dbReference type="GO" id="GO:0005524">
    <property type="term" value="F:ATP binding"/>
    <property type="evidence" value="ECO:0007669"/>
    <property type="project" value="UniProtKB-KW"/>
</dbReference>
<dbReference type="Gene3D" id="3.30.300.180">
    <property type="match status" value="1"/>
</dbReference>